<proteinExistence type="predicted"/>
<comment type="caution">
    <text evidence="1">The sequence shown here is derived from an EMBL/GenBank/DDBJ whole genome shotgun (WGS) entry which is preliminary data.</text>
</comment>
<dbReference type="EMBL" id="JBHSXS010000043">
    <property type="protein sequence ID" value="MFC6885813.1"/>
    <property type="molecule type" value="Genomic_DNA"/>
</dbReference>
<evidence type="ECO:0000313" key="2">
    <source>
        <dbReference type="Proteomes" id="UP001596380"/>
    </source>
</evidence>
<organism evidence="1 2">
    <name type="scientific">Actinomadura yumaensis</name>
    <dbReference type="NCBI Taxonomy" id="111807"/>
    <lineage>
        <taxon>Bacteria</taxon>
        <taxon>Bacillati</taxon>
        <taxon>Actinomycetota</taxon>
        <taxon>Actinomycetes</taxon>
        <taxon>Streptosporangiales</taxon>
        <taxon>Thermomonosporaceae</taxon>
        <taxon>Actinomadura</taxon>
    </lineage>
</organism>
<protein>
    <recommendedName>
        <fullName evidence="3">Trp operon leader peptide</fullName>
    </recommendedName>
</protein>
<dbReference type="RefSeq" id="WP_160826798.1">
    <property type="nucleotide sequence ID" value="NZ_JBHSXE010000001.1"/>
</dbReference>
<evidence type="ECO:0000313" key="1">
    <source>
        <dbReference type="EMBL" id="MFC6885813.1"/>
    </source>
</evidence>
<sequence>MKPLRSARRRGQDWWWTLLARWFHLRDGRYHQHLRPHHRAGRQLGRHRGPP</sequence>
<accession>A0ABW2CVH6</accession>
<dbReference type="Proteomes" id="UP001596380">
    <property type="component" value="Unassembled WGS sequence"/>
</dbReference>
<evidence type="ECO:0008006" key="3">
    <source>
        <dbReference type="Google" id="ProtNLM"/>
    </source>
</evidence>
<reference evidence="2" key="1">
    <citation type="journal article" date="2019" name="Int. J. Syst. Evol. Microbiol.">
        <title>The Global Catalogue of Microorganisms (GCM) 10K type strain sequencing project: providing services to taxonomists for standard genome sequencing and annotation.</title>
        <authorList>
            <consortium name="The Broad Institute Genomics Platform"/>
            <consortium name="The Broad Institute Genome Sequencing Center for Infectious Disease"/>
            <person name="Wu L."/>
            <person name="Ma J."/>
        </authorList>
    </citation>
    <scope>NUCLEOTIDE SEQUENCE [LARGE SCALE GENOMIC DNA]</scope>
    <source>
        <strain evidence="2">JCM 3369</strain>
    </source>
</reference>
<name>A0ABW2CVH6_9ACTN</name>
<gene>
    <name evidence="1" type="ORF">ACFQKB_39065</name>
</gene>
<keyword evidence="2" id="KW-1185">Reference proteome</keyword>